<dbReference type="PANTHER" id="PTHR45829:SF4">
    <property type="entry name" value="MITOCHONDRIAL CARRIER PROTEIN RIM2"/>
    <property type="match status" value="1"/>
</dbReference>
<sequence length="310" mass="34058">MALPTSHVVQTPKRQEYLASCLSGCVAGVCSTCVINPLDTVRVRLSVSRSATGKAHRSLLYTVRDLFEGGIVHAFSRGLSANLMASLPSNGIYLPTYRCIKDQLSSAGVNQNVQPAIAACGAVCVTNTILGPIFLVRTRVQVNEKLTVRQTFRDVLKHEGFSGFYRGTMTNIVGRFVEEGLFWSIYELLKRLSSEASFKGSSNFFLTSVAVASLSAVAKIAATTVSYPYNVVMNHMRSVSYVTGKPEYERIMPTIRHIYYQDGIPGFYKGLAPQLLRSTLSKAVQIYSFELAMFIYFSTVQRPVVSCAPA</sequence>
<keyword evidence="8 9" id="KW-0472">Membrane</keyword>
<name>C9ZNU5_TRYB9</name>
<dbReference type="InterPro" id="IPR018108">
    <property type="entry name" value="MCP_transmembrane"/>
</dbReference>
<dbReference type="PROSITE" id="PS50920">
    <property type="entry name" value="SOLCAR"/>
    <property type="match status" value="3"/>
</dbReference>
<dbReference type="RefSeq" id="XP_011773360.1">
    <property type="nucleotide sequence ID" value="XM_011775058.1"/>
</dbReference>
<dbReference type="EMBL" id="FN554968">
    <property type="protein sequence ID" value="CBH11073.1"/>
    <property type="molecule type" value="Genomic_DNA"/>
</dbReference>
<evidence type="ECO:0000256" key="1">
    <source>
        <dbReference type="ARBA" id="ARBA00004448"/>
    </source>
</evidence>
<dbReference type="Pfam" id="PF00153">
    <property type="entry name" value="Mito_carr"/>
    <property type="match status" value="3"/>
</dbReference>
<dbReference type="Gene3D" id="1.50.40.10">
    <property type="entry name" value="Mitochondrial carrier domain"/>
    <property type="match status" value="1"/>
</dbReference>
<keyword evidence="2 10" id="KW-0813">Transport</keyword>
<dbReference type="Proteomes" id="UP000002316">
    <property type="component" value="Chromosome 5"/>
</dbReference>
<dbReference type="AlphaFoldDB" id="C9ZNU5"/>
<feature type="repeat" description="Solcar" evidence="9">
    <location>
        <begin position="206"/>
        <end position="295"/>
    </location>
</feature>
<evidence type="ECO:0000256" key="5">
    <source>
        <dbReference type="ARBA" id="ARBA00022792"/>
    </source>
</evidence>
<evidence type="ECO:0000256" key="3">
    <source>
        <dbReference type="ARBA" id="ARBA00022692"/>
    </source>
</evidence>
<dbReference type="PANTHER" id="PTHR45829">
    <property type="entry name" value="MITOCHONDRIAL CARRIER PROTEIN RIM2"/>
    <property type="match status" value="1"/>
</dbReference>
<evidence type="ECO:0000256" key="10">
    <source>
        <dbReference type="RuleBase" id="RU000488"/>
    </source>
</evidence>
<dbReference type="InterPro" id="IPR049562">
    <property type="entry name" value="SLC25A33/36-like"/>
</dbReference>
<dbReference type="OrthoDB" id="269120at2759"/>
<organism evidence="11 12">
    <name type="scientific">Trypanosoma brucei gambiense (strain MHOM/CI/86/DAL972)</name>
    <dbReference type="NCBI Taxonomy" id="679716"/>
    <lineage>
        <taxon>Eukaryota</taxon>
        <taxon>Discoba</taxon>
        <taxon>Euglenozoa</taxon>
        <taxon>Kinetoplastea</taxon>
        <taxon>Metakinetoplastina</taxon>
        <taxon>Trypanosomatida</taxon>
        <taxon>Trypanosomatidae</taxon>
        <taxon>Trypanosoma</taxon>
    </lineage>
</organism>
<protein>
    <submittedName>
        <fullName evidence="11">Mitochondrial carrier protein, putative</fullName>
    </submittedName>
</protein>
<dbReference type="InterPro" id="IPR002067">
    <property type="entry name" value="MCP"/>
</dbReference>
<keyword evidence="7" id="KW-0496">Mitochondrion</keyword>
<gene>
    <name evidence="11" type="ORF">TbgDal_V2110</name>
</gene>
<dbReference type="InterPro" id="IPR023395">
    <property type="entry name" value="MCP_dom_sf"/>
</dbReference>
<evidence type="ECO:0000313" key="11">
    <source>
        <dbReference type="EMBL" id="CBH11073.1"/>
    </source>
</evidence>
<dbReference type="GO" id="GO:0005743">
    <property type="term" value="C:mitochondrial inner membrane"/>
    <property type="evidence" value="ECO:0007669"/>
    <property type="project" value="UniProtKB-SubCell"/>
</dbReference>
<dbReference type="SUPFAM" id="SSF103506">
    <property type="entry name" value="Mitochondrial carrier"/>
    <property type="match status" value="1"/>
</dbReference>
<evidence type="ECO:0000256" key="9">
    <source>
        <dbReference type="PROSITE-ProRule" id="PRU00282"/>
    </source>
</evidence>
<dbReference type="GO" id="GO:1990519">
    <property type="term" value="P:pyrimidine nucleotide import into mitochondrion"/>
    <property type="evidence" value="ECO:0007669"/>
    <property type="project" value="TreeGrafter"/>
</dbReference>
<evidence type="ECO:0000256" key="6">
    <source>
        <dbReference type="ARBA" id="ARBA00022989"/>
    </source>
</evidence>
<keyword evidence="3 9" id="KW-0812">Transmembrane</keyword>
<dbReference type="GeneID" id="23861195"/>
<dbReference type="GO" id="GO:0015218">
    <property type="term" value="F:pyrimidine nucleotide transmembrane transporter activity"/>
    <property type="evidence" value="ECO:0007669"/>
    <property type="project" value="InterPro"/>
</dbReference>
<feature type="repeat" description="Solcar" evidence="9">
    <location>
        <begin position="110"/>
        <end position="192"/>
    </location>
</feature>
<reference evidence="12" key="1">
    <citation type="journal article" date="2010" name="PLoS Negl. Trop. Dis.">
        <title>The genome sequence of Trypanosoma brucei gambiense, causative agent of chronic human african trypanosomiasis.</title>
        <authorList>
            <person name="Jackson A.P."/>
            <person name="Sanders M."/>
            <person name="Berry A."/>
            <person name="McQuillan J."/>
            <person name="Aslett M.A."/>
            <person name="Quail M.A."/>
            <person name="Chukualim B."/>
            <person name="Capewell P."/>
            <person name="MacLeod A."/>
            <person name="Melville S.E."/>
            <person name="Gibson W."/>
            <person name="Barry J.D."/>
            <person name="Berriman M."/>
            <person name="Hertz-Fowler C."/>
        </authorList>
    </citation>
    <scope>NUCLEOTIDE SEQUENCE [LARGE SCALE GENOMIC DNA]</scope>
    <source>
        <strain evidence="12">MHOM/CI/86/DAL972</strain>
    </source>
</reference>
<evidence type="ECO:0000256" key="4">
    <source>
        <dbReference type="ARBA" id="ARBA00022737"/>
    </source>
</evidence>
<comment type="subcellular location">
    <subcellularLocation>
        <location evidence="1">Mitochondrion inner membrane</location>
        <topology evidence="1">Multi-pass membrane protein</topology>
    </subcellularLocation>
</comment>
<keyword evidence="5" id="KW-0999">Mitochondrion inner membrane</keyword>
<dbReference type="KEGG" id="tbg:TbgDal_V2110"/>
<evidence type="ECO:0000256" key="7">
    <source>
        <dbReference type="ARBA" id="ARBA00023128"/>
    </source>
</evidence>
<evidence type="ECO:0000256" key="8">
    <source>
        <dbReference type="ARBA" id="ARBA00023136"/>
    </source>
</evidence>
<accession>C9ZNU5</accession>
<evidence type="ECO:0000313" key="12">
    <source>
        <dbReference type="Proteomes" id="UP000002316"/>
    </source>
</evidence>
<dbReference type="VEuPathDB" id="TriTrypDB:Tbg972.5.2110"/>
<keyword evidence="6" id="KW-1133">Transmembrane helix</keyword>
<keyword evidence="4" id="KW-0677">Repeat</keyword>
<proteinExistence type="inferred from homology"/>
<feature type="repeat" description="Solcar" evidence="9">
    <location>
        <begin position="15"/>
        <end position="103"/>
    </location>
</feature>
<comment type="similarity">
    <text evidence="10">Belongs to the mitochondrial carrier (TC 2.A.29) family.</text>
</comment>
<dbReference type="PRINTS" id="PR00926">
    <property type="entry name" value="MITOCARRIER"/>
</dbReference>
<evidence type="ECO:0000256" key="2">
    <source>
        <dbReference type="ARBA" id="ARBA00022448"/>
    </source>
</evidence>